<dbReference type="FunFam" id="2.30.30.40:FF:000006">
    <property type="entry name" value="RIMS-binding protein 2 isoform X1"/>
    <property type="match status" value="1"/>
</dbReference>
<feature type="domain" description="SH3" evidence="14">
    <location>
        <begin position="190"/>
        <end position="257"/>
    </location>
</feature>
<dbReference type="FunFam" id="2.30.30.40:FF:000023">
    <property type="entry name" value="RIMS-binding protein 2 isoform F"/>
    <property type="match status" value="1"/>
</dbReference>
<feature type="region of interest" description="Disordered" evidence="13">
    <location>
        <begin position="1092"/>
        <end position="1136"/>
    </location>
</feature>
<feature type="region of interest" description="Disordered" evidence="13">
    <location>
        <begin position="730"/>
        <end position="788"/>
    </location>
</feature>
<dbReference type="AlphaFoldDB" id="A0A8U1ETR6"/>
<evidence type="ECO:0000256" key="12">
    <source>
        <dbReference type="SAM" id="Coils"/>
    </source>
</evidence>
<dbReference type="SUPFAM" id="SSF49265">
    <property type="entry name" value="Fibronectin type III"/>
    <property type="match status" value="2"/>
</dbReference>
<dbReference type="PROSITE" id="PS50853">
    <property type="entry name" value="FN3"/>
    <property type="match status" value="1"/>
</dbReference>
<evidence type="ECO:0000259" key="14">
    <source>
        <dbReference type="PROSITE" id="PS50002"/>
    </source>
</evidence>
<organism evidence="16 17">
    <name type="scientific">Salvelinus namaycush</name>
    <name type="common">Lake trout</name>
    <name type="synonym">Salmo namaycush</name>
    <dbReference type="NCBI Taxonomy" id="8040"/>
    <lineage>
        <taxon>Eukaryota</taxon>
        <taxon>Metazoa</taxon>
        <taxon>Chordata</taxon>
        <taxon>Craniata</taxon>
        <taxon>Vertebrata</taxon>
        <taxon>Euteleostomi</taxon>
        <taxon>Actinopterygii</taxon>
        <taxon>Neopterygii</taxon>
        <taxon>Teleostei</taxon>
        <taxon>Protacanthopterygii</taxon>
        <taxon>Salmoniformes</taxon>
        <taxon>Salmonidae</taxon>
        <taxon>Salmoninae</taxon>
        <taxon>Salvelinus</taxon>
    </lineage>
</organism>
<dbReference type="PANTHER" id="PTHR14234">
    <property type="entry name" value="RIM BINDING PROTEIN-RELATED"/>
    <property type="match status" value="1"/>
</dbReference>
<keyword evidence="4" id="KW-1003">Cell membrane</keyword>
<sequence length="1150" mass="127947">MREAAERRQQLELEHEQALAVLNAKQQEIDLLQQAQVEAKKEHEGAVHLLEAKVRELEEKCRTQSEQFNLLSKELEKFRLQTGKFDTLGSGTDPLTVCESPGSPNKSLSQLFNGLAAPTGKGNESPLSRSVISEFIRPLQICGDKPELVSVKPTFLTRSSSRADSSQRTLLTEMDKELSSTTRTKKRFTGKVRLCIARYSYNPCNGPNEHPEAELPLVAGKYLYVYGTMDDDGFYEGELLDGQQGLVPSNFVDFVKDEKMPSAQHRDGAKESGYLSSNHSSLGSTGLGSMGLSSISSLLLGMDFLGSMGSCSNGTGTLDVSIDEIGENIVPYPRRINLIKQLAKSVIVCWDPPVVPPGWGSISGYNVLVDKEVRMSVPFGGKTKSLIEKLNLATNTYRISVQSITERGPSDELRCTLLVGKDVVVAPYYLRVDNITQVSAELSWQPSNSNYSHTIFLNDVEYDMVKAGAYKYQFFQLKPMTVYKVKAVARTHQIPWQMPMEHRDKREISVEFCTQPAGPPFPPQEVQVQLGQNPGVLQVRWKPPILTPTGTSNGANVIGYAVCTKGQKIAEVMYPTADYVTVELNRIQCLEAREIIVRTLSAQGESQDSTVATIPHNILRPPLPHPQPQHQPYPVSKPNLVSARESETKEYEAGLRPGPPWERSPSPLPPTMRGHTLEPPHFQGRRSPSPQRILPQPQGAPIPNTIAKAMAREAAQRVFAENNRMEKRNIFSERSVNSDEEEDGYVSPHTRRRGASVDEFLRGSELGRHHHYSHSEEYQTESSRGSDLSDIMEEDEEDLYSEMQLEEGRRRSINSHNTLKIIGNSPSHGCSHGDRLDHSGRRPVHGGNPPQRRPMMVPSIDEYGGQDRGHGRGRRSPVYYEESAPEDLARIFVALFDYDPLSMSPNPDAADEELPFKEGQIIKVFGDKDTDGFYRAEIRDRPGLIPCNMVSEIQTEDDGMMDQLLKQGFLPLNTPVEKLERNRRSGRQHPSSTRRMVALYDYDPRESSPNVDVEAELTFCAGDVITVFGEIDEDGFHYGELNGHKGLVPSNFLEEVPDDVEVFLTDTQSRDSRYPQDAAARIKTKRVPLEKSGLPRRAASPTVRQHIPGSGPATVGPGSPIRGPCDLSSKKKKGLLSKGKKLLKRLGAVK</sequence>
<dbReference type="InterPro" id="IPR036028">
    <property type="entry name" value="SH3-like_dom_sf"/>
</dbReference>
<dbReference type="PROSITE" id="PS50002">
    <property type="entry name" value="SH3"/>
    <property type="match status" value="3"/>
</dbReference>
<dbReference type="FunFam" id="2.30.30.40:FF:000016">
    <property type="entry name" value="RIMS-binding protein 2 isoform X2"/>
    <property type="match status" value="1"/>
</dbReference>
<evidence type="ECO:0000256" key="6">
    <source>
        <dbReference type="ARBA" id="ARBA00023018"/>
    </source>
</evidence>
<dbReference type="InterPro" id="IPR003961">
    <property type="entry name" value="FN3_dom"/>
</dbReference>
<feature type="compositionally biased region" description="Pro residues" evidence="13">
    <location>
        <begin position="621"/>
        <end position="631"/>
    </location>
</feature>
<feature type="coiled-coil region" evidence="12">
    <location>
        <begin position="1"/>
        <end position="74"/>
    </location>
</feature>
<evidence type="ECO:0000256" key="3">
    <source>
        <dbReference type="ARBA" id="ARBA00022443"/>
    </source>
</evidence>
<dbReference type="InterPro" id="IPR040325">
    <property type="entry name" value="RIMBP1/2/3"/>
</dbReference>
<dbReference type="InterPro" id="IPR035755">
    <property type="entry name" value="RIM-BP_SH3_3"/>
</dbReference>
<evidence type="ECO:0000256" key="13">
    <source>
        <dbReference type="SAM" id="MobiDB-lite"/>
    </source>
</evidence>
<feature type="compositionally biased region" description="Polar residues" evidence="13">
    <location>
        <begin position="819"/>
        <end position="828"/>
    </location>
</feature>
<feature type="domain" description="SH3" evidence="14">
    <location>
        <begin position="887"/>
        <end position="955"/>
    </location>
</feature>
<feature type="compositionally biased region" description="Basic and acidic residues" evidence="13">
    <location>
        <begin position="644"/>
        <end position="653"/>
    </location>
</feature>
<dbReference type="InterPro" id="IPR013783">
    <property type="entry name" value="Ig-like_fold"/>
</dbReference>
<dbReference type="InterPro" id="IPR035753">
    <property type="entry name" value="RIM-BP_SH3_2"/>
</dbReference>
<dbReference type="SMART" id="SM00060">
    <property type="entry name" value="FN3"/>
    <property type="match status" value="3"/>
</dbReference>
<evidence type="ECO:0000313" key="17">
    <source>
        <dbReference type="RefSeq" id="XP_038857866.1"/>
    </source>
</evidence>
<accession>A0A8U1ETR6</accession>
<evidence type="ECO:0000256" key="7">
    <source>
        <dbReference type="ARBA" id="ARBA00023136"/>
    </source>
</evidence>
<dbReference type="GeneID" id="120054502"/>
<keyword evidence="12" id="KW-0175">Coiled coil</keyword>
<dbReference type="FunFam" id="2.60.40.10:FF:000643">
    <property type="entry name" value="RIMS-binding protein 2 isoform X1"/>
    <property type="match status" value="1"/>
</dbReference>
<dbReference type="CDD" id="cd00063">
    <property type="entry name" value="FN3"/>
    <property type="match status" value="1"/>
</dbReference>
<evidence type="ECO:0000256" key="4">
    <source>
        <dbReference type="ARBA" id="ARBA00022475"/>
    </source>
</evidence>
<feature type="domain" description="Fibronectin type-III" evidence="15">
    <location>
        <begin position="522"/>
        <end position="622"/>
    </location>
</feature>
<dbReference type="Pfam" id="PF25523">
    <property type="entry name" value="Ig_RIMBP2"/>
    <property type="match status" value="1"/>
</dbReference>
<dbReference type="Gene3D" id="2.30.30.40">
    <property type="entry name" value="SH3 Domains"/>
    <property type="match status" value="3"/>
</dbReference>
<dbReference type="GO" id="GO:0007274">
    <property type="term" value="P:neuromuscular synaptic transmission"/>
    <property type="evidence" value="ECO:0007669"/>
    <property type="project" value="TreeGrafter"/>
</dbReference>
<evidence type="ECO:0000256" key="11">
    <source>
        <dbReference type="PROSITE-ProRule" id="PRU00192"/>
    </source>
</evidence>
<evidence type="ECO:0000256" key="10">
    <source>
        <dbReference type="ARBA" id="ARBA00068024"/>
    </source>
</evidence>
<keyword evidence="5" id="KW-0677">Repeat</keyword>
<evidence type="ECO:0000256" key="2">
    <source>
        <dbReference type="ARBA" id="ARBA00010749"/>
    </source>
</evidence>
<dbReference type="PANTHER" id="PTHR14234:SF18">
    <property type="entry name" value="RIMS-BINDING PROTEIN 2"/>
    <property type="match status" value="1"/>
</dbReference>
<dbReference type="Proteomes" id="UP000808372">
    <property type="component" value="Chromosome 1"/>
</dbReference>
<dbReference type="FunFam" id="2.60.40.10:FF:000072">
    <property type="entry name" value="RIMS-binding protein 2 isoform X1"/>
    <property type="match status" value="1"/>
</dbReference>
<comment type="function">
    <text evidence="9">Plays a role in the synaptic transmission as bifunctional linker that interacts simultaneously with RIMS1, RIMS2, CACNA1D and CACNA1B.</text>
</comment>
<feature type="domain" description="SH3" evidence="14">
    <location>
        <begin position="991"/>
        <end position="1058"/>
    </location>
</feature>
<dbReference type="CDD" id="cd12014">
    <property type="entry name" value="SH3_RIM-BP_1"/>
    <property type="match status" value="1"/>
</dbReference>
<dbReference type="InterPro" id="IPR057884">
    <property type="entry name" value="FN3_RIM-BP1/2/3"/>
</dbReference>
<keyword evidence="6" id="KW-0770">Synapse</keyword>
<dbReference type="SMART" id="SM00326">
    <property type="entry name" value="SH3"/>
    <property type="match status" value="3"/>
</dbReference>
<evidence type="ECO:0000256" key="5">
    <source>
        <dbReference type="ARBA" id="ARBA00022737"/>
    </source>
</evidence>
<keyword evidence="16" id="KW-1185">Reference proteome</keyword>
<reference evidence="17" key="1">
    <citation type="submission" date="2025-08" db="UniProtKB">
        <authorList>
            <consortium name="RefSeq"/>
        </authorList>
    </citation>
    <scope>IDENTIFICATION</scope>
    <source>
        <tissue evidence="17">White muscle</tissue>
    </source>
</reference>
<feature type="compositionally biased region" description="Basic and acidic residues" evidence="13">
    <location>
        <begin position="831"/>
        <end position="840"/>
    </location>
</feature>
<dbReference type="GO" id="GO:0045202">
    <property type="term" value="C:synapse"/>
    <property type="evidence" value="ECO:0007669"/>
    <property type="project" value="UniProtKB-SubCell"/>
</dbReference>
<feature type="compositionally biased region" description="Basic and acidic residues" evidence="13">
    <location>
        <begin position="755"/>
        <end position="777"/>
    </location>
</feature>
<evidence type="ECO:0000256" key="9">
    <source>
        <dbReference type="ARBA" id="ARBA00054159"/>
    </source>
</evidence>
<evidence type="ECO:0000256" key="8">
    <source>
        <dbReference type="ARBA" id="ARBA00034103"/>
    </source>
</evidence>
<evidence type="ECO:0000259" key="15">
    <source>
        <dbReference type="PROSITE" id="PS50853"/>
    </source>
</evidence>
<name>A0A8U1ETR6_SALNM</name>
<dbReference type="CDD" id="cd12012">
    <property type="entry name" value="SH3_RIM-BP_2"/>
    <property type="match status" value="1"/>
</dbReference>
<keyword evidence="7" id="KW-0472">Membrane</keyword>
<dbReference type="RefSeq" id="XP_038857866.1">
    <property type="nucleotide sequence ID" value="XM_039001938.1"/>
</dbReference>
<dbReference type="Gene3D" id="2.60.40.10">
    <property type="entry name" value="Immunoglobulins"/>
    <property type="match status" value="1"/>
</dbReference>
<feature type="compositionally biased region" description="Pro residues" evidence="13">
    <location>
        <begin position="657"/>
        <end position="670"/>
    </location>
</feature>
<dbReference type="SUPFAM" id="SSF50044">
    <property type="entry name" value="SH3-domain"/>
    <property type="match status" value="3"/>
</dbReference>
<evidence type="ECO:0000313" key="16">
    <source>
        <dbReference type="Proteomes" id="UP000808372"/>
    </source>
</evidence>
<feature type="region of interest" description="Disordered" evidence="13">
    <location>
        <begin position="621"/>
        <end position="702"/>
    </location>
</feature>
<keyword evidence="3 11" id="KW-0728">SH3 domain</keyword>
<dbReference type="InterPro" id="IPR001452">
    <property type="entry name" value="SH3_domain"/>
</dbReference>
<protein>
    <recommendedName>
        <fullName evidence="10">RIMS-binding protein 2</fullName>
    </recommendedName>
</protein>
<dbReference type="Pfam" id="PF07653">
    <property type="entry name" value="SH3_2"/>
    <property type="match status" value="2"/>
</dbReference>
<dbReference type="CDD" id="cd12013">
    <property type="entry name" value="SH3_RIM-BP_3"/>
    <property type="match status" value="1"/>
</dbReference>
<comment type="similarity">
    <text evidence="2">Belongs to the RIMBP family.</text>
</comment>
<dbReference type="KEGG" id="snh:120054502"/>
<proteinExistence type="inferred from homology"/>
<gene>
    <name evidence="17" type="primary">LOC120054502</name>
</gene>
<dbReference type="Pfam" id="PF14604">
    <property type="entry name" value="SH3_9"/>
    <property type="match status" value="1"/>
</dbReference>
<dbReference type="GO" id="GO:0005886">
    <property type="term" value="C:plasma membrane"/>
    <property type="evidence" value="ECO:0007669"/>
    <property type="project" value="UniProtKB-SubCell"/>
</dbReference>
<dbReference type="PRINTS" id="PR00452">
    <property type="entry name" value="SH3DOMAIN"/>
</dbReference>
<evidence type="ECO:0000256" key="1">
    <source>
        <dbReference type="ARBA" id="ARBA00004236"/>
    </source>
</evidence>
<feature type="region of interest" description="Disordered" evidence="13">
    <location>
        <begin position="819"/>
        <end position="877"/>
    </location>
</feature>
<dbReference type="InterPro" id="IPR036116">
    <property type="entry name" value="FN3_sf"/>
</dbReference>
<comment type="subcellular location">
    <subcellularLocation>
        <location evidence="1">Cell membrane</location>
    </subcellularLocation>
    <subcellularLocation>
        <location evidence="8">Synapse</location>
    </subcellularLocation>
</comment>